<dbReference type="InterPro" id="IPR004821">
    <property type="entry name" value="Cyt_trans-like"/>
</dbReference>
<accession>A0AAU8LY71</accession>
<dbReference type="EMBL" id="CP159373">
    <property type="protein sequence ID" value="XCN74127.1"/>
    <property type="molecule type" value="Genomic_DNA"/>
</dbReference>
<protein>
    <submittedName>
        <fullName evidence="4">Nicotinate-nucleotide adenylyltransferase</fullName>
    </submittedName>
</protein>
<keyword evidence="2 4" id="KW-0548">Nucleotidyltransferase</keyword>
<evidence type="ECO:0000256" key="2">
    <source>
        <dbReference type="ARBA" id="ARBA00022695"/>
    </source>
</evidence>
<evidence type="ECO:0000256" key="1">
    <source>
        <dbReference type="ARBA" id="ARBA00022679"/>
    </source>
</evidence>
<dbReference type="PANTHER" id="PTHR21342:SF0">
    <property type="entry name" value="BIFUNCTIONAL NMN ADENYLYLTRANSFERASE_NUDIX HYDROLASE"/>
    <property type="match status" value="1"/>
</dbReference>
<organism evidence="4">
    <name type="scientific">Candidatus Electrothrix aestuarii</name>
    <dbReference type="NCBI Taxonomy" id="3062594"/>
    <lineage>
        <taxon>Bacteria</taxon>
        <taxon>Pseudomonadati</taxon>
        <taxon>Thermodesulfobacteriota</taxon>
        <taxon>Desulfobulbia</taxon>
        <taxon>Desulfobulbales</taxon>
        <taxon>Desulfobulbaceae</taxon>
        <taxon>Candidatus Electrothrix</taxon>
    </lineage>
</organism>
<gene>
    <name evidence="4" type="ORF">Q3M24_05055</name>
</gene>
<name>A0AAU8LY71_9BACT</name>
<dbReference type="PANTHER" id="PTHR21342">
    <property type="entry name" value="PHOSPHOPANTETHEINE ADENYLYLTRANSFERASE"/>
    <property type="match status" value="1"/>
</dbReference>
<dbReference type="InterPro" id="IPR014729">
    <property type="entry name" value="Rossmann-like_a/b/a_fold"/>
</dbReference>
<sequence>MFPTGVIHGRFQILHNDHLKYLLAGKARCEHLVVGITNPDPCQTKDDAADPKRSSDQANPFTYFQRYQMIRAALTRSGLEDKEFSVVPFPINFPERYRYYVPLDATFFLTIYDDWGERKLEVFQALGLRTEVLWRRTPATKGLSATDIRAKMREGEPWQHLVPPGVAEIITGAQK</sequence>
<dbReference type="AlphaFoldDB" id="A0AAU8LY71"/>
<feature type="domain" description="Cytidyltransferase-like" evidence="3">
    <location>
        <begin position="7"/>
        <end position="150"/>
    </location>
</feature>
<dbReference type="KEGG" id="eaj:Q3M24_05055"/>
<evidence type="ECO:0000259" key="3">
    <source>
        <dbReference type="Pfam" id="PF01467"/>
    </source>
</evidence>
<reference evidence="4" key="2">
    <citation type="submission" date="2024-06" db="EMBL/GenBank/DDBJ databases">
        <authorList>
            <person name="Plum-Jensen L.E."/>
            <person name="Schramm A."/>
            <person name="Marshall I.P.G."/>
        </authorList>
    </citation>
    <scope>NUCLEOTIDE SEQUENCE</scope>
    <source>
        <strain evidence="4">Rat1</strain>
    </source>
</reference>
<dbReference type="SUPFAM" id="SSF52374">
    <property type="entry name" value="Nucleotidylyl transferase"/>
    <property type="match status" value="1"/>
</dbReference>
<dbReference type="Pfam" id="PF01467">
    <property type="entry name" value="CTP_transf_like"/>
    <property type="match status" value="1"/>
</dbReference>
<dbReference type="Gene3D" id="3.40.50.620">
    <property type="entry name" value="HUPs"/>
    <property type="match status" value="1"/>
</dbReference>
<evidence type="ECO:0000313" key="4">
    <source>
        <dbReference type="EMBL" id="XCN74127.1"/>
    </source>
</evidence>
<proteinExistence type="predicted"/>
<keyword evidence="1" id="KW-0808">Transferase</keyword>
<dbReference type="GO" id="GO:0016779">
    <property type="term" value="F:nucleotidyltransferase activity"/>
    <property type="evidence" value="ECO:0007669"/>
    <property type="project" value="UniProtKB-KW"/>
</dbReference>
<reference evidence="4" key="1">
    <citation type="journal article" date="2024" name="Syst. Appl. Microbiol.">
        <title>First single-strain enrichments of Electrothrix cable bacteria, description of E. aestuarii sp. nov. and E. rattekaaiensis sp. nov., and proposal of a cable bacteria taxonomy following the rules of the SeqCode.</title>
        <authorList>
            <person name="Plum-Jensen L.E."/>
            <person name="Schramm A."/>
            <person name="Marshall I.P.G."/>
        </authorList>
    </citation>
    <scope>NUCLEOTIDE SEQUENCE</scope>
    <source>
        <strain evidence="4">Rat1</strain>
    </source>
</reference>